<dbReference type="Proteomes" id="UP000549066">
    <property type="component" value="Unassembled WGS sequence"/>
</dbReference>
<keyword evidence="2" id="KW-0680">Restriction system</keyword>
<evidence type="ECO:0000256" key="2">
    <source>
        <dbReference type="ARBA" id="ARBA00022747"/>
    </source>
</evidence>
<dbReference type="AlphaFoldDB" id="A0A852X181"/>
<dbReference type="PANTHER" id="PTHR30408">
    <property type="entry name" value="TYPE-1 RESTRICTION ENZYME ECOKI SPECIFICITY PROTEIN"/>
    <property type="match status" value="1"/>
</dbReference>
<dbReference type="Gene3D" id="1.10.287.1120">
    <property type="entry name" value="Bipartite methylase S protein"/>
    <property type="match status" value="1"/>
</dbReference>
<dbReference type="EC" id="3.1.21.3" evidence="5"/>
<sequence>MSDVIELQRGHDLPSDERRTGTVPIIGSFGVTGFHDTARYAGPGVGIGRSGASIGTATFVRDDYWPLNTCLFVKDFKGNDPRWVYRLLDQIDFAAFNSGSAQPSLNRNFLRSIPVGLPSLTEQQAIAEVLGALDDKIAANTALTATADSVLATEFRARLHRAEAHDKELGAIANVVLGGTPSRARLDYWTDGTIPWLNSGAVNATRIVEPSELITAKALANSATKLMPASTTLLAITGATLGQIARLEMEASGNQSIVGVWSADVALNTWLYYAIQARLDDLLARATGAAQQHVSKGDVEQLAVPIPSRDVLEAFAGVATPLLELAAIAERENRTLAATRDALLPQLMSGKLRVRDAEAAAPEAGD</sequence>
<comment type="caution">
    <text evidence="5">The sequence shown here is derived from an EMBL/GenBank/DDBJ whole genome shotgun (WGS) entry which is preliminary data.</text>
</comment>
<accession>A0A852X181</accession>
<comment type="similarity">
    <text evidence="1">Belongs to the type-I restriction system S methylase family.</text>
</comment>
<dbReference type="Gene3D" id="3.90.220.20">
    <property type="entry name" value="DNA methylase specificity domains"/>
    <property type="match status" value="2"/>
</dbReference>
<evidence type="ECO:0000313" key="6">
    <source>
        <dbReference type="Proteomes" id="UP000549066"/>
    </source>
</evidence>
<dbReference type="Pfam" id="PF01420">
    <property type="entry name" value="Methylase_S"/>
    <property type="match status" value="2"/>
</dbReference>
<evidence type="ECO:0000313" key="5">
    <source>
        <dbReference type="EMBL" id="NYG21164.1"/>
    </source>
</evidence>
<protein>
    <submittedName>
        <fullName evidence="5">Type I restriction enzyme S subunit</fullName>
        <ecNumber evidence="5">3.1.21.3</ecNumber>
    </submittedName>
</protein>
<dbReference type="PANTHER" id="PTHR30408:SF12">
    <property type="entry name" value="TYPE I RESTRICTION ENZYME MJAVIII SPECIFICITY SUBUNIT"/>
    <property type="match status" value="1"/>
</dbReference>
<dbReference type="InterPro" id="IPR044946">
    <property type="entry name" value="Restrct_endonuc_typeI_TRD_sf"/>
</dbReference>
<keyword evidence="5" id="KW-0378">Hydrolase</keyword>
<dbReference type="GO" id="GO:0009307">
    <property type="term" value="P:DNA restriction-modification system"/>
    <property type="evidence" value="ECO:0007669"/>
    <property type="project" value="UniProtKB-KW"/>
</dbReference>
<evidence type="ECO:0000256" key="3">
    <source>
        <dbReference type="ARBA" id="ARBA00023125"/>
    </source>
</evidence>
<organism evidence="5 6">
    <name type="scientific">Agromyces hippuratus</name>
    <dbReference type="NCBI Taxonomy" id="286438"/>
    <lineage>
        <taxon>Bacteria</taxon>
        <taxon>Bacillati</taxon>
        <taxon>Actinomycetota</taxon>
        <taxon>Actinomycetes</taxon>
        <taxon>Micrococcales</taxon>
        <taxon>Microbacteriaceae</taxon>
        <taxon>Agromyces</taxon>
    </lineage>
</organism>
<dbReference type="CDD" id="cd17267">
    <property type="entry name" value="RMtype1_S_EcoAO83I-TRD1-CR1_like"/>
    <property type="match status" value="1"/>
</dbReference>
<dbReference type="GO" id="GO:0003677">
    <property type="term" value="F:DNA binding"/>
    <property type="evidence" value="ECO:0007669"/>
    <property type="project" value="UniProtKB-KW"/>
</dbReference>
<proteinExistence type="inferred from homology"/>
<keyword evidence="6" id="KW-1185">Reference proteome</keyword>
<dbReference type="InterPro" id="IPR052021">
    <property type="entry name" value="Type-I_RS_S_subunit"/>
</dbReference>
<gene>
    <name evidence="5" type="ORF">BJY17_001911</name>
</gene>
<feature type="domain" description="Type I restriction modification DNA specificity" evidence="4">
    <location>
        <begin position="167"/>
        <end position="308"/>
    </location>
</feature>
<name>A0A852X181_9MICO</name>
<dbReference type="SUPFAM" id="SSF116734">
    <property type="entry name" value="DNA methylase specificity domain"/>
    <property type="match status" value="2"/>
</dbReference>
<reference evidence="5 6" key="1">
    <citation type="submission" date="2020-07" db="EMBL/GenBank/DDBJ databases">
        <title>Sequencing the genomes of 1000 actinobacteria strains.</title>
        <authorList>
            <person name="Klenk H.-P."/>
        </authorList>
    </citation>
    <scope>NUCLEOTIDE SEQUENCE [LARGE SCALE GENOMIC DNA]</scope>
    <source>
        <strain evidence="5 6">DSM 8598</strain>
    </source>
</reference>
<dbReference type="GO" id="GO:0009035">
    <property type="term" value="F:type I site-specific deoxyribonuclease activity"/>
    <property type="evidence" value="ECO:0007669"/>
    <property type="project" value="UniProtKB-EC"/>
</dbReference>
<dbReference type="InterPro" id="IPR000055">
    <property type="entry name" value="Restrct_endonuc_typeI_TRD"/>
</dbReference>
<feature type="domain" description="Type I restriction modification DNA specificity" evidence="4">
    <location>
        <begin position="2"/>
        <end position="143"/>
    </location>
</feature>
<evidence type="ECO:0000256" key="1">
    <source>
        <dbReference type="ARBA" id="ARBA00010923"/>
    </source>
</evidence>
<dbReference type="EMBL" id="JACCFI010000001">
    <property type="protein sequence ID" value="NYG21164.1"/>
    <property type="molecule type" value="Genomic_DNA"/>
</dbReference>
<evidence type="ECO:0000259" key="4">
    <source>
        <dbReference type="Pfam" id="PF01420"/>
    </source>
</evidence>
<keyword evidence="3" id="KW-0238">DNA-binding</keyword>